<evidence type="ECO:0000313" key="2">
    <source>
        <dbReference type="EMBL" id="MPC44427.1"/>
    </source>
</evidence>
<sequence>MSSSSMAAAAPDVEMRVSRVLFTMRWRLMSQILLALPVVGMFICLITSIIFHSDHINNTICKVSAALFLPPHCCYILLPHALLPPPPPSGSGCLVREGGRVCWWARRGADTITTTTTTTTTTCCS</sequence>
<keyword evidence="1" id="KW-0472">Membrane</keyword>
<dbReference type="OrthoDB" id="68581at2759"/>
<evidence type="ECO:0000256" key="1">
    <source>
        <dbReference type="SAM" id="Phobius"/>
    </source>
</evidence>
<reference evidence="2 3" key="1">
    <citation type="submission" date="2019-05" db="EMBL/GenBank/DDBJ databases">
        <title>Another draft genome of Portunus trituberculatus and its Hox gene families provides insights of decapod evolution.</title>
        <authorList>
            <person name="Jeong J.-H."/>
            <person name="Song I."/>
            <person name="Kim S."/>
            <person name="Choi T."/>
            <person name="Kim D."/>
            <person name="Ryu S."/>
            <person name="Kim W."/>
        </authorList>
    </citation>
    <scope>NUCLEOTIDE SEQUENCE [LARGE SCALE GENOMIC DNA]</scope>
    <source>
        <tissue evidence="2">Muscle</tissue>
    </source>
</reference>
<evidence type="ECO:0000313" key="3">
    <source>
        <dbReference type="Proteomes" id="UP000324222"/>
    </source>
</evidence>
<name>A0A5B7FFX1_PORTR</name>
<accession>A0A5B7FFX1</accession>
<protein>
    <submittedName>
        <fullName evidence="2">Uncharacterized protein</fullName>
    </submittedName>
</protein>
<comment type="caution">
    <text evidence="2">The sequence shown here is derived from an EMBL/GenBank/DDBJ whole genome shotgun (WGS) entry which is preliminary data.</text>
</comment>
<dbReference type="EMBL" id="VSRR010006279">
    <property type="protein sequence ID" value="MPC44427.1"/>
    <property type="molecule type" value="Genomic_DNA"/>
</dbReference>
<keyword evidence="1" id="KW-1133">Transmembrane helix</keyword>
<feature type="transmembrane region" description="Helical" evidence="1">
    <location>
        <begin position="32"/>
        <end position="51"/>
    </location>
</feature>
<dbReference type="Proteomes" id="UP000324222">
    <property type="component" value="Unassembled WGS sequence"/>
</dbReference>
<keyword evidence="3" id="KW-1185">Reference proteome</keyword>
<gene>
    <name evidence="2" type="ORF">E2C01_038099</name>
</gene>
<keyword evidence="1" id="KW-0812">Transmembrane</keyword>
<proteinExistence type="predicted"/>
<organism evidence="2 3">
    <name type="scientific">Portunus trituberculatus</name>
    <name type="common">Swimming crab</name>
    <name type="synonym">Neptunus trituberculatus</name>
    <dbReference type="NCBI Taxonomy" id="210409"/>
    <lineage>
        <taxon>Eukaryota</taxon>
        <taxon>Metazoa</taxon>
        <taxon>Ecdysozoa</taxon>
        <taxon>Arthropoda</taxon>
        <taxon>Crustacea</taxon>
        <taxon>Multicrustacea</taxon>
        <taxon>Malacostraca</taxon>
        <taxon>Eumalacostraca</taxon>
        <taxon>Eucarida</taxon>
        <taxon>Decapoda</taxon>
        <taxon>Pleocyemata</taxon>
        <taxon>Brachyura</taxon>
        <taxon>Eubrachyura</taxon>
        <taxon>Portunoidea</taxon>
        <taxon>Portunidae</taxon>
        <taxon>Portuninae</taxon>
        <taxon>Portunus</taxon>
    </lineage>
</organism>
<dbReference type="AlphaFoldDB" id="A0A5B7FFX1"/>